<evidence type="ECO:0000256" key="4">
    <source>
        <dbReference type="PROSITE-ProRule" id="PRU00169"/>
    </source>
</evidence>
<dbReference type="RefSeq" id="WP_014826293.1">
    <property type="nucleotide sequence ID" value="NC_018068.1"/>
</dbReference>
<feature type="domain" description="Response regulatory" evidence="5">
    <location>
        <begin position="5"/>
        <end position="120"/>
    </location>
</feature>
<protein>
    <recommendedName>
        <fullName evidence="1">Stage 0 sporulation protein A homolog</fullName>
    </recommendedName>
</protein>
<comment type="function">
    <text evidence="3">May play the central regulatory role in sporulation. It may be an element of the effector pathway responsible for the activation of sporulation genes in response to nutritional stress. Spo0A may act in concert with spo0H (a sigma factor) to control the expression of some genes that are critical to the sporulation process.</text>
</comment>
<dbReference type="Gene3D" id="3.40.50.2300">
    <property type="match status" value="1"/>
</dbReference>
<gene>
    <name evidence="6" type="ordered locus">Desaci_1258</name>
</gene>
<dbReference type="InterPro" id="IPR050595">
    <property type="entry name" value="Bact_response_regulator"/>
</dbReference>
<dbReference type="PANTHER" id="PTHR44591:SF3">
    <property type="entry name" value="RESPONSE REGULATORY DOMAIN-CONTAINING PROTEIN"/>
    <property type="match status" value="1"/>
</dbReference>
<evidence type="ECO:0000256" key="3">
    <source>
        <dbReference type="ARBA" id="ARBA00024867"/>
    </source>
</evidence>
<keyword evidence="6" id="KW-0238">DNA-binding</keyword>
<dbReference type="EMBL" id="CP003639">
    <property type="protein sequence ID" value="AFM40286.1"/>
    <property type="molecule type" value="Genomic_DNA"/>
</dbReference>
<dbReference type="OrthoDB" id="9808843at2"/>
<dbReference type="SMART" id="SM00448">
    <property type="entry name" value="REC"/>
    <property type="match status" value="1"/>
</dbReference>
<keyword evidence="2 4" id="KW-0597">Phosphoprotein</keyword>
<evidence type="ECO:0000313" key="7">
    <source>
        <dbReference type="Proteomes" id="UP000002892"/>
    </source>
</evidence>
<dbReference type="CDD" id="cd00156">
    <property type="entry name" value="REC"/>
    <property type="match status" value="1"/>
</dbReference>
<dbReference type="AlphaFoldDB" id="I4D3B2"/>
<dbReference type="HOGENOM" id="CLU_000445_69_8_9"/>
<name>I4D3B2_DESAJ</name>
<keyword evidence="7" id="KW-1185">Reference proteome</keyword>
<dbReference type="Pfam" id="PF00072">
    <property type="entry name" value="Response_reg"/>
    <property type="match status" value="1"/>
</dbReference>
<dbReference type="GO" id="GO:0000160">
    <property type="term" value="P:phosphorelay signal transduction system"/>
    <property type="evidence" value="ECO:0007669"/>
    <property type="project" value="InterPro"/>
</dbReference>
<reference evidence="6 7" key="1">
    <citation type="journal article" date="2012" name="J. Bacteriol.">
        <title>Complete genome sequences of Desulfosporosinus orientis DSM765T, Desulfosporosinus youngiae DSM17734T, Desulfosporosinus meridiei DSM13257T, and Desulfosporosinus acidiphilus DSM22704T.</title>
        <authorList>
            <person name="Pester M."/>
            <person name="Brambilla E."/>
            <person name="Alazard D."/>
            <person name="Rattei T."/>
            <person name="Weinmaier T."/>
            <person name="Han J."/>
            <person name="Lucas S."/>
            <person name="Lapidus A."/>
            <person name="Cheng J.F."/>
            <person name="Goodwin L."/>
            <person name="Pitluck S."/>
            <person name="Peters L."/>
            <person name="Ovchinnikova G."/>
            <person name="Teshima H."/>
            <person name="Detter J.C."/>
            <person name="Han C.S."/>
            <person name="Tapia R."/>
            <person name="Land M.L."/>
            <person name="Hauser L."/>
            <person name="Kyrpides N.C."/>
            <person name="Ivanova N.N."/>
            <person name="Pagani I."/>
            <person name="Huntmann M."/>
            <person name="Wei C.L."/>
            <person name="Davenport K.W."/>
            <person name="Daligault H."/>
            <person name="Chain P.S."/>
            <person name="Chen A."/>
            <person name="Mavromatis K."/>
            <person name="Markowitz V."/>
            <person name="Szeto E."/>
            <person name="Mikhailova N."/>
            <person name="Pati A."/>
            <person name="Wagner M."/>
            <person name="Woyke T."/>
            <person name="Ollivier B."/>
            <person name="Klenk H.P."/>
            <person name="Spring S."/>
            <person name="Loy A."/>
        </authorList>
    </citation>
    <scope>NUCLEOTIDE SEQUENCE [LARGE SCALE GENOMIC DNA]</scope>
    <source>
        <strain evidence="7">DSM 22704 / JCM 16185 / SJ4</strain>
    </source>
</reference>
<sequence>MKQSSLLVVDDNMGIRILLEDLFSSKGYKVGTAASGLEALELAKKLLPDLIILDLRMPGISGIELRARLLSSNPKMKVILMSAYADKQEMDELARHYEIDYMLDKPFDLEHLNGVVDGLIDEKNTVGIEAK</sequence>
<dbReference type="GO" id="GO:0003677">
    <property type="term" value="F:DNA binding"/>
    <property type="evidence" value="ECO:0007669"/>
    <property type="project" value="UniProtKB-KW"/>
</dbReference>
<evidence type="ECO:0000256" key="1">
    <source>
        <dbReference type="ARBA" id="ARBA00018672"/>
    </source>
</evidence>
<evidence type="ECO:0000313" key="6">
    <source>
        <dbReference type="EMBL" id="AFM40286.1"/>
    </source>
</evidence>
<proteinExistence type="predicted"/>
<accession>I4D3B2</accession>
<dbReference type="PROSITE" id="PS50110">
    <property type="entry name" value="RESPONSE_REGULATORY"/>
    <property type="match status" value="1"/>
</dbReference>
<dbReference type="SUPFAM" id="SSF52172">
    <property type="entry name" value="CheY-like"/>
    <property type="match status" value="1"/>
</dbReference>
<dbReference type="eggNOG" id="COG2204">
    <property type="taxonomic scope" value="Bacteria"/>
</dbReference>
<dbReference type="InterPro" id="IPR001789">
    <property type="entry name" value="Sig_transdc_resp-reg_receiver"/>
</dbReference>
<dbReference type="KEGG" id="dai:Desaci_1258"/>
<dbReference type="InterPro" id="IPR011006">
    <property type="entry name" value="CheY-like_superfamily"/>
</dbReference>
<evidence type="ECO:0000256" key="2">
    <source>
        <dbReference type="ARBA" id="ARBA00022553"/>
    </source>
</evidence>
<dbReference type="STRING" id="646529.Desaci_1258"/>
<evidence type="ECO:0000259" key="5">
    <source>
        <dbReference type="PROSITE" id="PS50110"/>
    </source>
</evidence>
<organism evidence="6 7">
    <name type="scientific">Desulfosporosinus acidiphilus (strain DSM 22704 / JCM 16185 / SJ4)</name>
    <dbReference type="NCBI Taxonomy" id="646529"/>
    <lineage>
        <taxon>Bacteria</taxon>
        <taxon>Bacillati</taxon>
        <taxon>Bacillota</taxon>
        <taxon>Clostridia</taxon>
        <taxon>Eubacteriales</taxon>
        <taxon>Desulfitobacteriaceae</taxon>
        <taxon>Desulfosporosinus</taxon>
    </lineage>
</organism>
<feature type="modified residue" description="4-aspartylphosphate" evidence="4">
    <location>
        <position position="54"/>
    </location>
</feature>
<dbReference type="Proteomes" id="UP000002892">
    <property type="component" value="Chromosome"/>
</dbReference>
<dbReference type="PANTHER" id="PTHR44591">
    <property type="entry name" value="STRESS RESPONSE REGULATOR PROTEIN 1"/>
    <property type="match status" value="1"/>
</dbReference>